<evidence type="ECO:0000313" key="2">
    <source>
        <dbReference type="EMBL" id="OYR93260.1"/>
    </source>
</evidence>
<reference evidence="3 4" key="3">
    <citation type="submission" date="2017-09" db="EMBL/GenBank/DDBJ databases">
        <title>Tripartite evolution among Lactobacillus johnsonii, Lactobacillus taiwanensis, Lactobacillus reuteri and their rodent host.</title>
        <authorList>
            <person name="Wang T."/>
            <person name="Knowles S."/>
            <person name="Cheng C."/>
        </authorList>
    </citation>
    <scope>NUCLEOTIDE SEQUENCE [LARGE SCALE GENOMIC DNA]</scope>
    <source>
        <strain evidence="2 3">609q</strain>
        <strain evidence="1 4">609u</strain>
    </source>
</reference>
<dbReference type="AlphaFoldDB" id="A0A256LIS8"/>
<sequence length="91" mass="10770">MNTNKNLSTDDWTAWRNNFKKQNVENYIRLRNDFDFQKSMAVLILTGKMVDNKSNTALQNALKAIKKEKNETWVKEMIRLICTDPELVIMF</sequence>
<dbReference type="Proteomes" id="UP000215828">
    <property type="component" value="Unassembled WGS sequence"/>
</dbReference>
<evidence type="ECO:0000313" key="3">
    <source>
        <dbReference type="Proteomes" id="UP000215828"/>
    </source>
</evidence>
<gene>
    <name evidence="1" type="ORF">CBF53_00725</name>
    <name evidence="2" type="ORF">CBF70_01310</name>
</gene>
<dbReference type="RefSeq" id="WP_094496815.1">
    <property type="nucleotide sequence ID" value="NZ_NGNV01000002.1"/>
</dbReference>
<dbReference type="EMBL" id="NGNV01000002">
    <property type="protein sequence ID" value="OYR89044.1"/>
    <property type="molecule type" value="Genomic_DNA"/>
</dbReference>
<keyword evidence="4" id="KW-1185">Reference proteome</keyword>
<evidence type="ECO:0000313" key="4">
    <source>
        <dbReference type="Proteomes" id="UP000216316"/>
    </source>
</evidence>
<name>A0A256LIS8_9LACO</name>
<accession>A0A256LIS8</accession>
<evidence type="ECO:0000313" key="1">
    <source>
        <dbReference type="EMBL" id="OYR89044.1"/>
    </source>
</evidence>
<protein>
    <submittedName>
        <fullName evidence="2">Uncharacterized protein</fullName>
    </submittedName>
</protein>
<comment type="caution">
    <text evidence="2">The sequence shown here is derived from an EMBL/GenBank/DDBJ whole genome shotgun (WGS) entry which is preliminary data.</text>
</comment>
<dbReference type="EMBL" id="NGNX01000003">
    <property type="protein sequence ID" value="OYR93260.1"/>
    <property type="molecule type" value="Genomic_DNA"/>
</dbReference>
<reference evidence="2 3" key="1">
    <citation type="submission" date="2017-04" db="EMBL/GenBank/DDBJ databases">
        <authorList>
            <person name="Afonso C.L."/>
            <person name="Miller P.J."/>
            <person name="Scott M.A."/>
            <person name="Spackman E."/>
            <person name="Goraichik I."/>
            <person name="Dimitrov K.M."/>
            <person name="Suarez D.L."/>
            <person name="Swayne D.E."/>
        </authorList>
    </citation>
    <scope>NUCLEOTIDE SEQUENCE [LARGE SCALE GENOMIC DNA]</scope>
    <source>
        <strain evidence="2 3">609q</strain>
    </source>
</reference>
<proteinExistence type="predicted"/>
<organism evidence="2 3">
    <name type="scientific">Lactobacillus taiwanensis</name>
    <dbReference type="NCBI Taxonomy" id="508451"/>
    <lineage>
        <taxon>Bacteria</taxon>
        <taxon>Bacillati</taxon>
        <taxon>Bacillota</taxon>
        <taxon>Bacilli</taxon>
        <taxon>Lactobacillales</taxon>
        <taxon>Lactobacillaceae</taxon>
        <taxon>Lactobacillus</taxon>
    </lineage>
</organism>
<reference evidence="1 4" key="2">
    <citation type="submission" date="2017-05" db="EMBL/GenBank/DDBJ databases">
        <authorList>
            <person name="Lin X.B."/>
            <person name="Stothard P."/>
            <person name="Tasseva G."/>
            <person name="Walter J."/>
        </authorList>
    </citation>
    <scope>NUCLEOTIDE SEQUENCE [LARGE SCALE GENOMIC DNA]</scope>
    <source>
        <strain evidence="1 4">609u</strain>
    </source>
</reference>
<dbReference type="Proteomes" id="UP000216316">
    <property type="component" value="Unassembled WGS sequence"/>
</dbReference>